<accession>A0AAE1LPC1</accession>
<reference evidence="7" key="2">
    <citation type="journal article" date="2023" name="BMC Genomics">
        <title>Pest status, molecular evolution, and epigenetic factors derived from the genome assembly of Frankliniella fusca, a thysanopteran phytovirus vector.</title>
        <authorList>
            <person name="Catto M.A."/>
            <person name="Labadie P.E."/>
            <person name="Jacobson A.L."/>
            <person name="Kennedy G.G."/>
            <person name="Srinivasan R."/>
            <person name="Hunt B.G."/>
        </authorList>
    </citation>
    <scope>NUCLEOTIDE SEQUENCE</scope>
    <source>
        <strain evidence="7">PL_HMW_Pooled</strain>
    </source>
</reference>
<dbReference type="EMBL" id="JAHWGI010001242">
    <property type="protein sequence ID" value="KAK3925984.1"/>
    <property type="molecule type" value="Genomic_DNA"/>
</dbReference>
<evidence type="ECO:0000256" key="1">
    <source>
        <dbReference type="ARBA" id="ARBA00022723"/>
    </source>
</evidence>
<dbReference type="GO" id="GO:0003677">
    <property type="term" value="F:DNA binding"/>
    <property type="evidence" value="ECO:0007669"/>
    <property type="project" value="UniProtKB-KW"/>
</dbReference>
<keyword evidence="1" id="KW-0479">Metal-binding</keyword>
<feature type="region of interest" description="Disordered" evidence="5">
    <location>
        <begin position="93"/>
        <end position="135"/>
    </location>
</feature>
<evidence type="ECO:0000256" key="5">
    <source>
        <dbReference type="SAM" id="MobiDB-lite"/>
    </source>
</evidence>
<protein>
    <submittedName>
        <fullName evidence="7">THAP domain-containing protein 1</fullName>
    </submittedName>
</protein>
<proteinExistence type="predicted"/>
<evidence type="ECO:0000256" key="2">
    <source>
        <dbReference type="ARBA" id="ARBA00022771"/>
    </source>
</evidence>
<dbReference type="GO" id="GO:0008270">
    <property type="term" value="F:zinc ion binding"/>
    <property type="evidence" value="ECO:0007669"/>
    <property type="project" value="UniProtKB-KW"/>
</dbReference>
<dbReference type="AlphaFoldDB" id="A0AAE1LPC1"/>
<reference evidence="7" key="1">
    <citation type="submission" date="2021-07" db="EMBL/GenBank/DDBJ databases">
        <authorList>
            <person name="Catto M.A."/>
            <person name="Jacobson A."/>
            <person name="Kennedy G."/>
            <person name="Labadie P."/>
            <person name="Hunt B.G."/>
            <person name="Srinivasan R."/>
        </authorList>
    </citation>
    <scope>NUCLEOTIDE SEQUENCE</scope>
    <source>
        <strain evidence="7">PL_HMW_Pooled</strain>
        <tissue evidence="7">Head</tissue>
    </source>
</reference>
<evidence type="ECO:0000313" key="8">
    <source>
        <dbReference type="Proteomes" id="UP001219518"/>
    </source>
</evidence>
<feature type="domain" description="THAP-type" evidence="6">
    <location>
        <begin position="15"/>
        <end position="83"/>
    </location>
</feature>
<dbReference type="InterPro" id="IPR006612">
    <property type="entry name" value="THAP_Znf"/>
</dbReference>
<dbReference type="Pfam" id="PF05485">
    <property type="entry name" value="THAP"/>
    <property type="match status" value="1"/>
</dbReference>
<dbReference type="SUPFAM" id="SSF57716">
    <property type="entry name" value="Glucocorticoid receptor-like (DNA-binding domain)"/>
    <property type="match status" value="1"/>
</dbReference>
<gene>
    <name evidence="7" type="ORF">KUF71_014233</name>
</gene>
<evidence type="ECO:0000256" key="3">
    <source>
        <dbReference type="ARBA" id="ARBA00022833"/>
    </source>
</evidence>
<evidence type="ECO:0000256" key="4">
    <source>
        <dbReference type="ARBA" id="ARBA00023125"/>
    </source>
</evidence>
<dbReference type="Proteomes" id="UP001219518">
    <property type="component" value="Unassembled WGS sequence"/>
</dbReference>
<sequence>MGVFRTRWTDIGLGRNREQIETWNRAIPRADRKLTEKDWVCSEHFHEDDIIRFFEDIKVEDLVIKGEKRSKPILKDGAVPSIFNGPAYLNKLNKKRKAPRDRSEEQGKNNKKAKINQDLPPPSPENENNTDYKNVKLPWSDSKNQWVIQSLPGQISYLKINEKGTVTHLLKIDLKTKDFTVEVRQCIYPQKGSVENAEEIASLLVAVDSLKLCEGNGYFGFSKRCCGGIRKRIRCKACRESRKSAQRKEKRELKLKRLRTQRNKSLKKSLQDKYLKMGCKRYGKPRISSKGIRPNQKSLKTSCPVYVYAKQYEGCVVISSLHLEHNHVLDSAKV</sequence>
<evidence type="ECO:0000259" key="6">
    <source>
        <dbReference type="Pfam" id="PF05485"/>
    </source>
</evidence>
<organism evidence="7 8">
    <name type="scientific">Frankliniella fusca</name>
    <dbReference type="NCBI Taxonomy" id="407009"/>
    <lineage>
        <taxon>Eukaryota</taxon>
        <taxon>Metazoa</taxon>
        <taxon>Ecdysozoa</taxon>
        <taxon>Arthropoda</taxon>
        <taxon>Hexapoda</taxon>
        <taxon>Insecta</taxon>
        <taxon>Pterygota</taxon>
        <taxon>Neoptera</taxon>
        <taxon>Paraneoptera</taxon>
        <taxon>Thysanoptera</taxon>
        <taxon>Terebrantia</taxon>
        <taxon>Thripoidea</taxon>
        <taxon>Thripidae</taxon>
        <taxon>Frankliniella</taxon>
    </lineage>
</organism>
<keyword evidence="4" id="KW-0238">DNA-binding</keyword>
<keyword evidence="8" id="KW-1185">Reference proteome</keyword>
<evidence type="ECO:0000313" key="7">
    <source>
        <dbReference type="EMBL" id="KAK3925984.1"/>
    </source>
</evidence>
<keyword evidence="2" id="KW-0863">Zinc-finger</keyword>
<name>A0AAE1LPC1_9NEOP</name>
<comment type="caution">
    <text evidence="7">The sequence shown here is derived from an EMBL/GenBank/DDBJ whole genome shotgun (WGS) entry which is preliminary data.</text>
</comment>
<keyword evidence="3" id="KW-0862">Zinc</keyword>